<evidence type="ECO:0000256" key="3">
    <source>
        <dbReference type="ARBA" id="ARBA00022553"/>
    </source>
</evidence>
<dbReference type="GO" id="GO:0005524">
    <property type="term" value="F:ATP binding"/>
    <property type="evidence" value="ECO:0007669"/>
    <property type="project" value="UniProtKB-KW"/>
</dbReference>
<keyword evidence="9" id="KW-0812">Transmembrane</keyword>
<evidence type="ECO:0000256" key="8">
    <source>
        <dbReference type="ARBA" id="ARBA00023012"/>
    </source>
</evidence>
<name>A0A1H1C6T9_9ACTN</name>
<keyword evidence="3" id="KW-0597">Phosphoprotein</keyword>
<dbReference type="GO" id="GO:0016020">
    <property type="term" value="C:membrane"/>
    <property type="evidence" value="ECO:0007669"/>
    <property type="project" value="InterPro"/>
</dbReference>
<dbReference type="GO" id="GO:0000155">
    <property type="term" value="F:phosphorelay sensor kinase activity"/>
    <property type="evidence" value="ECO:0007669"/>
    <property type="project" value="InterPro"/>
</dbReference>
<evidence type="ECO:0000313" key="12">
    <source>
        <dbReference type="Proteomes" id="UP000217103"/>
    </source>
</evidence>
<dbReference type="SMART" id="SM00387">
    <property type="entry name" value="HATPase_c"/>
    <property type="match status" value="1"/>
</dbReference>
<keyword evidence="6 11" id="KW-0418">Kinase</keyword>
<keyword evidence="7" id="KW-0067">ATP-binding</keyword>
<keyword evidence="9" id="KW-0472">Membrane</keyword>
<dbReference type="AlphaFoldDB" id="A0A1H1C6T9"/>
<keyword evidence="4" id="KW-0808">Transferase</keyword>
<keyword evidence="12" id="KW-1185">Reference proteome</keyword>
<evidence type="ECO:0000256" key="6">
    <source>
        <dbReference type="ARBA" id="ARBA00022777"/>
    </source>
</evidence>
<reference evidence="11 12" key="1">
    <citation type="submission" date="2016-10" db="EMBL/GenBank/DDBJ databases">
        <authorList>
            <person name="de Groot N.N."/>
        </authorList>
    </citation>
    <scope>NUCLEOTIDE SEQUENCE [LARGE SCALE GENOMIC DNA]</scope>
    <source>
        <strain evidence="11 12">DSM 43794</strain>
    </source>
</reference>
<dbReference type="STRING" id="35622.SAMN04489764_1326"/>
<protein>
    <recommendedName>
        <fullName evidence="2">histidine kinase</fullName>
        <ecNumber evidence="2">2.7.13.3</ecNumber>
    </recommendedName>
</protein>
<dbReference type="Gene3D" id="1.20.5.1930">
    <property type="match status" value="1"/>
</dbReference>
<keyword evidence="8" id="KW-0902">Two-component regulatory system</keyword>
<dbReference type="EC" id="2.7.13.3" evidence="2"/>
<evidence type="ECO:0000256" key="9">
    <source>
        <dbReference type="SAM" id="Phobius"/>
    </source>
</evidence>
<feature type="transmembrane region" description="Helical" evidence="9">
    <location>
        <begin position="81"/>
        <end position="104"/>
    </location>
</feature>
<evidence type="ECO:0000256" key="5">
    <source>
        <dbReference type="ARBA" id="ARBA00022741"/>
    </source>
</evidence>
<dbReference type="PANTHER" id="PTHR24421:SF10">
    <property type="entry name" value="NITRATE_NITRITE SENSOR PROTEIN NARQ"/>
    <property type="match status" value="1"/>
</dbReference>
<comment type="catalytic activity">
    <reaction evidence="1">
        <text>ATP + protein L-histidine = ADP + protein N-phospho-L-histidine.</text>
        <dbReference type="EC" id="2.7.13.3"/>
    </reaction>
</comment>
<proteinExistence type="predicted"/>
<dbReference type="Pfam" id="PF07730">
    <property type="entry name" value="HisKA_3"/>
    <property type="match status" value="1"/>
</dbReference>
<gene>
    <name evidence="11" type="ORF">SAMN04489764_1326</name>
</gene>
<dbReference type="Proteomes" id="UP000217103">
    <property type="component" value="Unassembled WGS sequence"/>
</dbReference>
<organism evidence="11 12">
    <name type="scientific">Thermostaphylospora chromogena</name>
    <dbReference type="NCBI Taxonomy" id="35622"/>
    <lineage>
        <taxon>Bacteria</taxon>
        <taxon>Bacillati</taxon>
        <taxon>Actinomycetota</taxon>
        <taxon>Actinomycetes</taxon>
        <taxon>Streptosporangiales</taxon>
        <taxon>Thermomonosporaceae</taxon>
        <taxon>Thermostaphylospora</taxon>
    </lineage>
</organism>
<keyword evidence="9" id="KW-1133">Transmembrane helix</keyword>
<accession>A0A1H1C6T9</accession>
<evidence type="ECO:0000313" key="11">
    <source>
        <dbReference type="EMBL" id="SDQ59915.1"/>
    </source>
</evidence>
<dbReference type="InterPro" id="IPR011712">
    <property type="entry name" value="Sig_transdc_His_kin_sub3_dim/P"/>
</dbReference>
<dbReference type="Pfam" id="PF02518">
    <property type="entry name" value="HATPase_c"/>
    <property type="match status" value="1"/>
</dbReference>
<evidence type="ECO:0000256" key="7">
    <source>
        <dbReference type="ARBA" id="ARBA00022840"/>
    </source>
</evidence>
<evidence type="ECO:0000256" key="4">
    <source>
        <dbReference type="ARBA" id="ARBA00022679"/>
    </source>
</evidence>
<dbReference type="EMBL" id="FNKK01000002">
    <property type="protein sequence ID" value="SDQ59915.1"/>
    <property type="molecule type" value="Genomic_DNA"/>
</dbReference>
<feature type="domain" description="Histidine kinase/HSP90-like ATPase" evidence="10">
    <location>
        <begin position="277"/>
        <end position="367"/>
    </location>
</feature>
<dbReference type="SUPFAM" id="SSF55874">
    <property type="entry name" value="ATPase domain of HSP90 chaperone/DNA topoisomerase II/histidine kinase"/>
    <property type="match status" value="1"/>
</dbReference>
<dbReference type="CDD" id="cd16917">
    <property type="entry name" value="HATPase_UhpB-NarQ-NarX-like"/>
    <property type="match status" value="1"/>
</dbReference>
<feature type="transmembrane region" description="Helical" evidence="9">
    <location>
        <begin position="124"/>
        <end position="145"/>
    </location>
</feature>
<evidence type="ECO:0000256" key="2">
    <source>
        <dbReference type="ARBA" id="ARBA00012438"/>
    </source>
</evidence>
<feature type="transmembrane region" description="Helical" evidence="9">
    <location>
        <begin position="20"/>
        <end position="42"/>
    </location>
</feature>
<dbReference type="InterPro" id="IPR003594">
    <property type="entry name" value="HATPase_dom"/>
</dbReference>
<dbReference type="InterPro" id="IPR036890">
    <property type="entry name" value="HATPase_C_sf"/>
</dbReference>
<sequence>MLDPPIGLLLNAVTGVAAWPLFPLLGGCAVLVPVGGLGRFLMTRVLGAVRALADFHRDRAARVLGHKTAPRPERDRTARDLAWLAVHAVVGPACPISVVALFHFARVILYLRTAESSPTVSLTLSLSILAFVATGLAAIPLLHTLHARLTELLLRPSLAGRIRELAESRAAVIDAQAAELRRIERDLHDGVQARLISMRMNLGLIRSMTDADPVRELAREAYDTAGEALAELRALVRGILPPVLADRGLAGAIHAAALLHPIPVEVDIDLPARPEPPVESAVYFAAVEALNNVAKHSEATRAWVRLSHSDGVLRLSVIDNGRGGADPAAGTGLDGIRRRLSAFDGTLTVHSPPGGPSEITMELPCALSSQKISHS</sequence>
<dbReference type="PANTHER" id="PTHR24421">
    <property type="entry name" value="NITRATE/NITRITE SENSOR PROTEIN NARX-RELATED"/>
    <property type="match status" value="1"/>
</dbReference>
<keyword evidence="5" id="KW-0547">Nucleotide-binding</keyword>
<evidence type="ECO:0000256" key="1">
    <source>
        <dbReference type="ARBA" id="ARBA00000085"/>
    </source>
</evidence>
<evidence type="ECO:0000259" key="10">
    <source>
        <dbReference type="SMART" id="SM00387"/>
    </source>
</evidence>
<dbReference type="GO" id="GO:0046983">
    <property type="term" value="F:protein dimerization activity"/>
    <property type="evidence" value="ECO:0007669"/>
    <property type="project" value="InterPro"/>
</dbReference>
<dbReference type="InterPro" id="IPR050482">
    <property type="entry name" value="Sensor_HK_TwoCompSys"/>
</dbReference>
<dbReference type="Gene3D" id="3.30.565.10">
    <property type="entry name" value="Histidine kinase-like ATPase, C-terminal domain"/>
    <property type="match status" value="1"/>
</dbReference>